<dbReference type="Proteomes" id="UP000023152">
    <property type="component" value="Unassembled WGS sequence"/>
</dbReference>
<name>X6NU66_RETFI</name>
<protein>
    <submittedName>
        <fullName evidence="2">Uncharacterized protein</fullName>
    </submittedName>
</protein>
<feature type="non-terminal residue" evidence="2">
    <location>
        <position position="106"/>
    </location>
</feature>
<comment type="caution">
    <text evidence="2">The sequence shown here is derived from an EMBL/GenBank/DDBJ whole genome shotgun (WGS) entry which is preliminary data.</text>
</comment>
<evidence type="ECO:0000313" key="3">
    <source>
        <dbReference type="Proteomes" id="UP000023152"/>
    </source>
</evidence>
<dbReference type="EMBL" id="ASPP01005815">
    <property type="protein sequence ID" value="ETO29835.1"/>
    <property type="molecule type" value="Genomic_DNA"/>
</dbReference>
<reference evidence="2 3" key="1">
    <citation type="journal article" date="2013" name="Curr. Biol.">
        <title>The Genome of the Foraminiferan Reticulomyxa filosa.</title>
        <authorList>
            <person name="Glockner G."/>
            <person name="Hulsmann N."/>
            <person name="Schleicher M."/>
            <person name="Noegel A.A."/>
            <person name="Eichinger L."/>
            <person name="Gallinger C."/>
            <person name="Pawlowski J."/>
            <person name="Sierra R."/>
            <person name="Euteneuer U."/>
            <person name="Pillet L."/>
            <person name="Moustafa A."/>
            <person name="Platzer M."/>
            <person name="Groth M."/>
            <person name="Szafranski K."/>
            <person name="Schliwa M."/>
        </authorList>
    </citation>
    <scope>NUCLEOTIDE SEQUENCE [LARGE SCALE GENOMIC DNA]</scope>
</reference>
<evidence type="ECO:0000256" key="1">
    <source>
        <dbReference type="SAM" id="MobiDB-lite"/>
    </source>
</evidence>
<organism evidence="2 3">
    <name type="scientific">Reticulomyxa filosa</name>
    <dbReference type="NCBI Taxonomy" id="46433"/>
    <lineage>
        <taxon>Eukaryota</taxon>
        <taxon>Sar</taxon>
        <taxon>Rhizaria</taxon>
        <taxon>Retaria</taxon>
        <taxon>Foraminifera</taxon>
        <taxon>Monothalamids</taxon>
        <taxon>Reticulomyxidae</taxon>
        <taxon>Reticulomyxa</taxon>
    </lineage>
</organism>
<accession>X6NU66</accession>
<gene>
    <name evidence="2" type="ORF">RFI_07285</name>
</gene>
<proteinExistence type="predicted"/>
<sequence>MTTTPSDEVMQTSHADVPISKTSTLSTKPTMMTTMASNKEASLSEEMFKKPTGFKAPKMKNNTLLPKLTKTTCAETTSQATTTRMTMGANLKKTTVERVCLNKEKK</sequence>
<evidence type="ECO:0000313" key="2">
    <source>
        <dbReference type="EMBL" id="ETO29835.1"/>
    </source>
</evidence>
<feature type="region of interest" description="Disordered" evidence="1">
    <location>
        <begin position="1"/>
        <end position="21"/>
    </location>
</feature>
<keyword evidence="3" id="KW-1185">Reference proteome</keyword>
<dbReference type="AlphaFoldDB" id="X6NU66"/>